<keyword evidence="2" id="KW-1185">Reference proteome</keyword>
<dbReference type="KEGG" id="dpb:BABL1_gene_970"/>
<evidence type="ECO:0000313" key="2">
    <source>
        <dbReference type="Proteomes" id="UP000018769"/>
    </source>
</evidence>
<dbReference type="InterPro" id="IPR013783">
    <property type="entry name" value="Ig-like_fold"/>
</dbReference>
<dbReference type="InterPro" id="IPR013431">
    <property type="entry name" value="Delta_60_rpt"/>
</dbReference>
<sequence>MIYNLISKFIVVFLVFGINLSLNSNNCYINSITVDQNNKIVAGGFYNAADSSNFGSNVNFAIARYNADGTLDMTFNPTGGQPGIVTTAISVGTNQANNIDQSNSIINGIAIDSQNRIVAAGYLEQIESLITTTGSSTMNYFAVARYNEDGSLDATFNPTGLISGVPGIALTNIASSDIATSLVLDANDNIIVAGYTYNTNNASTEVAIVKYLESGILDSTFNPTGLNSGQAGVVVTNATANPNETFSGLLNIANSVTLDSHNRILIGGYADINTEVEILVIRYNSDGSIDTTFNPTGLNSGFPGAVITTLSDDYSAYITGSAIKTETIDAVEKIIVVGTASIRDNNVDTNDVIVVRYNDDGTLDSTFNPGGTINPFTPGIVLTTIETTAGLNVSGFATDLVLDTSDSSNIKTVVSGYTLTTVSLLTALEVQSAIIETEAAAFLTLRYNQDGSLDLTFNAPTGYVITNIENGSNSSGFQSDARANSIVLDQDANIVVGGGALNDSFYNNFAIARYNTDGVLDTTNFNPAGAQPGVVITDINNGIVAQASIFQGSTVPEIPQLGRIDMTPDEIAQISSSFIGFRSPVILSPDPYALLETPEAVVEGTAHPKSIINIVVNDDMHTNVTADYLGNWSVRLNNLSQNRNAIYAFSIDPISKLKFTSNILYLYSANQEQDIGRFELEIISPENNSTLFNNNILITGRGQPDSSIAIFLDDRPLGTIEISDRGVWEYNLSDLSDGNHNFRVNDSLDDGISKNINFVLDTSSAIAPEIIEPENNLHANQDSLIISGIARANSTLTLKINDKNIDNVIVNSRGKWQVKISDFLPGVYKIQAIGKNKTNQTNIYSNIVNITISQEENKRNIDKRHIEVFLNGQHIQNIKSNQENINENSNSLSVNIPQDRIIKTKPESTNELHFLSHGNEDQSYVIGRKTLDLK</sequence>
<dbReference type="Gene3D" id="2.80.10.50">
    <property type="match status" value="2"/>
</dbReference>
<dbReference type="AlphaFoldDB" id="V6DIC2"/>
<evidence type="ECO:0000313" key="1">
    <source>
        <dbReference type="EMBL" id="CDK30276.1"/>
    </source>
</evidence>
<dbReference type="Pfam" id="PF17164">
    <property type="entry name" value="DUF5122"/>
    <property type="match status" value="6"/>
</dbReference>
<accession>V6DIC2</accession>
<dbReference type="Proteomes" id="UP000018769">
    <property type="component" value="Chromosome I"/>
</dbReference>
<organism evidence="1 2">
    <name type="scientific">Candidatus Babela massiliensis</name>
    <dbReference type="NCBI Taxonomy" id="673862"/>
    <lineage>
        <taxon>Bacteria</taxon>
        <taxon>Candidatus Babelota</taxon>
        <taxon>Candidatus Babeliae</taxon>
        <taxon>Candidatus Babeliales</taxon>
        <taxon>Candidatus Babeliaceae</taxon>
        <taxon>Candidatus Babela</taxon>
    </lineage>
</organism>
<dbReference type="RefSeq" id="WP_023791191.1">
    <property type="nucleotide sequence ID" value="NC_023003.1"/>
</dbReference>
<dbReference type="HOGENOM" id="CLU_313467_0_0_7"/>
<proteinExistence type="predicted"/>
<dbReference type="STRING" id="673862.BABL1_gene_970"/>
<dbReference type="eggNOG" id="COG2911">
    <property type="taxonomic scope" value="Bacteria"/>
</dbReference>
<name>V6DIC2_9BACT</name>
<protein>
    <submittedName>
        <fullName evidence="1">Delta-60 repeat domain protein</fullName>
    </submittedName>
</protein>
<dbReference type="NCBIfam" id="TIGR02608">
    <property type="entry name" value="delta_60_rpt"/>
    <property type="match status" value="7"/>
</dbReference>
<dbReference type="Gene3D" id="2.60.40.10">
    <property type="entry name" value="Immunoglobulins"/>
    <property type="match status" value="1"/>
</dbReference>
<reference evidence="1 2" key="1">
    <citation type="journal article" date="2015" name="Biol. Direct">
        <title>Babela massiliensis, a representative of a widespread bacterial phylum with unusual adaptations to parasitism in amoebae.</title>
        <authorList>
            <person name="Pagnier I."/>
            <person name="Yutin N."/>
            <person name="Croce O."/>
            <person name="Makarova K.S."/>
            <person name="Wolf Y.I."/>
            <person name="Benamar S."/>
            <person name="Raoult D."/>
            <person name="Koonin E.V."/>
            <person name="La Scola B."/>
        </authorList>
    </citation>
    <scope>NUCLEOTIDE SEQUENCE [LARGE SCALE GENOMIC DNA]</scope>
    <source>
        <strain evidence="2">BABL1</strain>
    </source>
</reference>
<gene>
    <name evidence="1" type="ORF">BABL1_gene_970</name>
</gene>
<dbReference type="EMBL" id="HG793133">
    <property type="protein sequence ID" value="CDK30276.1"/>
    <property type="molecule type" value="Genomic_DNA"/>
</dbReference>
<dbReference type="eggNOG" id="COG3386">
    <property type="taxonomic scope" value="Bacteria"/>
</dbReference>